<dbReference type="Proteomes" id="UP000327013">
    <property type="component" value="Unassembled WGS sequence"/>
</dbReference>
<dbReference type="Gene3D" id="3.30.70.100">
    <property type="match status" value="1"/>
</dbReference>
<evidence type="ECO:0000313" key="3">
    <source>
        <dbReference type="EMBL" id="KAB8416395.1"/>
    </source>
</evidence>
<dbReference type="Pfam" id="PF07876">
    <property type="entry name" value="Dabb"/>
    <property type="match status" value="1"/>
</dbReference>
<evidence type="ECO:0000259" key="2">
    <source>
        <dbReference type="PROSITE" id="PS51502"/>
    </source>
</evidence>
<dbReference type="PANTHER" id="PTHR33178:SF17">
    <property type="entry name" value="STRESS-RESPONSE A_B BARREL DOMAIN-CONTAINING PROTEIN"/>
    <property type="match status" value="1"/>
</dbReference>
<dbReference type="SUPFAM" id="SSF54909">
    <property type="entry name" value="Dimeric alpha+beta barrel"/>
    <property type="match status" value="1"/>
</dbReference>
<sequence>MPTKPPPKIVLFKLRADAPATAQANLLAALRTLKPLPSVDAQRLVVGGPSISDPPASSQGFQLALLSFHASQAKLREYQQCAEHVEVVQKYVLPYKEDLIRFDFEVPEGDVSQFRGGVEGTQIDV</sequence>
<dbReference type="InterPro" id="IPR013097">
    <property type="entry name" value="Dabb"/>
</dbReference>
<dbReference type="InterPro" id="IPR044662">
    <property type="entry name" value="HS1/DABB1-like"/>
</dbReference>
<protein>
    <recommendedName>
        <fullName evidence="2">Stress-response A/B barrel domain-containing protein</fullName>
    </recommendedName>
</protein>
<reference evidence="3 4" key="1">
    <citation type="submission" date="2019-06" db="EMBL/GenBank/DDBJ databases">
        <title>A chromosomal-level reference genome of Carpinus fangiana (Coryloideae, Betulaceae).</title>
        <authorList>
            <person name="Yang X."/>
            <person name="Wang Z."/>
            <person name="Zhang L."/>
            <person name="Hao G."/>
            <person name="Liu J."/>
            <person name="Yang Y."/>
        </authorList>
    </citation>
    <scope>NUCLEOTIDE SEQUENCE [LARGE SCALE GENOMIC DNA]</scope>
    <source>
        <strain evidence="3">Cfa_2016G</strain>
        <tissue evidence="3">Leaf</tissue>
    </source>
</reference>
<feature type="domain" description="Stress-response A/B barrel" evidence="2">
    <location>
        <begin position="6"/>
        <end position="104"/>
    </location>
</feature>
<dbReference type="SMART" id="SM00886">
    <property type="entry name" value="Dabb"/>
    <property type="match status" value="1"/>
</dbReference>
<evidence type="ECO:0000256" key="1">
    <source>
        <dbReference type="ARBA" id="ARBA00011738"/>
    </source>
</evidence>
<dbReference type="OrthoDB" id="42919at2759"/>
<proteinExistence type="predicted"/>
<dbReference type="EMBL" id="VIBQ01000031">
    <property type="protein sequence ID" value="KAB8416395.1"/>
    <property type="molecule type" value="Genomic_DNA"/>
</dbReference>
<gene>
    <name evidence="3" type="ORF">FH972_024914</name>
</gene>
<organism evidence="3 4">
    <name type="scientific">Carpinus fangiana</name>
    <dbReference type="NCBI Taxonomy" id="176857"/>
    <lineage>
        <taxon>Eukaryota</taxon>
        <taxon>Viridiplantae</taxon>
        <taxon>Streptophyta</taxon>
        <taxon>Embryophyta</taxon>
        <taxon>Tracheophyta</taxon>
        <taxon>Spermatophyta</taxon>
        <taxon>Magnoliopsida</taxon>
        <taxon>eudicotyledons</taxon>
        <taxon>Gunneridae</taxon>
        <taxon>Pentapetalae</taxon>
        <taxon>rosids</taxon>
        <taxon>fabids</taxon>
        <taxon>Fagales</taxon>
        <taxon>Betulaceae</taxon>
        <taxon>Carpinus</taxon>
    </lineage>
</organism>
<dbReference type="InterPro" id="IPR011008">
    <property type="entry name" value="Dimeric_a/b-barrel"/>
</dbReference>
<name>A0A5N6L029_9ROSI</name>
<dbReference type="PANTHER" id="PTHR33178">
    <property type="match status" value="1"/>
</dbReference>
<comment type="subunit">
    <text evidence="1">Homodimer.</text>
</comment>
<keyword evidence="4" id="KW-1185">Reference proteome</keyword>
<dbReference type="AlphaFoldDB" id="A0A5N6L029"/>
<accession>A0A5N6L029</accession>
<evidence type="ECO:0000313" key="4">
    <source>
        <dbReference type="Proteomes" id="UP000327013"/>
    </source>
</evidence>
<dbReference type="PROSITE" id="PS51502">
    <property type="entry name" value="S_R_A_B_BARREL"/>
    <property type="match status" value="1"/>
</dbReference>
<comment type="caution">
    <text evidence="3">The sequence shown here is derived from an EMBL/GenBank/DDBJ whole genome shotgun (WGS) entry which is preliminary data.</text>
</comment>